<comment type="caution">
    <text evidence="1">The sequence shown here is derived from an EMBL/GenBank/DDBJ whole genome shotgun (WGS) entry which is preliminary data.</text>
</comment>
<organism evidence="1 2">
    <name type="scientific">Caerostris extrusa</name>
    <name type="common">Bark spider</name>
    <name type="synonym">Caerostris bankana</name>
    <dbReference type="NCBI Taxonomy" id="172846"/>
    <lineage>
        <taxon>Eukaryota</taxon>
        <taxon>Metazoa</taxon>
        <taxon>Ecdysozoa</taxon>
        <taxon>Arthropoda</taxon>
        <taxon>Chelicerata</taxon>
        <taxon>Arachnida</taxon>
        <taxon>Araneae</taxon>
        <taxon>Araneomorphae</taxon>
        <taxon>Entelegynae</taxon>
        <taxon>Araneoidea</taxon>
        <taxon>Araneidae</taxon>
        <taxon>Caerostris</taxon>
    </lineage>
</organism>
<proteinExistence type="predicted"/>
<evidence type="ECO:0000313" key="1">
    <source>
        <dbReference type="EMBL" id="GIX75440.1"/>
    </source>
</evidence>
<name>A0AAV4MUD5_CAEEX</name>
<gene>
    <name evidence="1" type="ORF">CEXT_222111</name>
</gene>
<keyword evidence="2" id="KW-1185">Reference proteome</keyword>
<reference evidence="1 2" key="1">
    <citation type="submission" date="2021-06" db="EMBL/GenBank/DDBJ databases">
        <title>Caerostris extrusa draft genome.</title>
        <authorList>
            <person name="Kono N."/>
            <person name="Arakawa K."/>
        </authorList>
    </citation>
    <scope>NUCLEOTIDE SEQUENCE [LARGE SCALE GENOMIC DNA]</scope>
</reference>
<dbReference type="AlphaFoldDB" id="A0AAV4MUD5"/>
<protein>
    <submittedName>
        <fullName evidence="1">Uncharacterized protein</fullName>
    </submittedName>
</protein>
<sequence length="47" mass="5257">MTILEMFVTSRSNKIRRNVALSLFPLAHSEPELNLHACHSGANHVIT</sequence>
<dbReference type="Proteomes" id="UP001054945">
    <property type="component" value="Unassembled WGS sequence"/>
</dbReference>
<evidence type="ECO:0000313" key="2">
    <source>
        <dbReference type="Proteomes" id="UP001054945"/>
    </source>
</evidence>
<dbReference type="EMBL" id="BPLR01002587">
    <property type="protein sequence ID" value="GIX75440.1"/>
    <property type="molecule type" value="Genomic_DNA"/>
</dbReference>
<accession>A0AAV4MUD5</accession>
<feature type="non-terminal residue" evidence="1">
    <location>
        <position position="47"/>
    </location>
</feature>